<sequence length="86" mass="10395">ANDIQQYFLDEERPTLWRAIPAFEELQMAWEGKQDDTKYLLFKNVCHNGLNKISKYYNQFDEKPVYILALVLHPYYKLDYIKMAWG</sequence>
<reference evidence="2" key="2">
    <citation type="submission" date="2015-01" db="EMBL/GenBank/DDBJ databases">
        <title>Evolutionary Origins and Diversification of the Mycorrhizal Mutualists.</title>
        <authorList>
            <consortium name="DOE Joint Genome Institute"/>
            <consortium name="Mycorrhizal Genomics Consortium"/>
            <person name="Kohler A."/>
            <person name="Kuo A."/>
            <person name="Nagy L.G."/>
            <person name="Floudas D."/>
            <person name="Copeland A."/>
            <person name="Barry K.W."/>
            <person name="Cichocki N."/>
            <person name="Veneault-Fourrey C."/>
            <person name="LaButti K."/>
            <person name="Lindquist E.A."/>
            <person name="Lipzen A."/>
            <person name="Lundell T."/>
            <person name="Morin E."/>
            <person name="Murat C."/>
            <person name="Riley R."/>
            <person name="Ohm R."/>
            <person name="Sun H."/>
            <person name="Tunlid A."/>
            <person name="Henrissat B."/>
            <person name="Grigoriev I.V."/>
            <person name="Hibbett D.S."/>
            <person name="Martin F."/>
        </authorList>
    </citation>
    <scope>NUCLEOTIDE SEQUENCE [LARGE SCALE GENOMIC DNA]</scope>
    <source>
        <strain evidence="2">Ve08.2h10</strain>
    </source>
</reference>
<evidence type="ECO:0000313" key="1">
    <source>
        <dbReference type="EMBL" id="KIK76894.1"/>
    </source>
</evidence>
<accession>A0A0D0D905</accession>
<dbReference type="InterPro" id="IPR012337">
    <property type="entry name" value="RNaseH-like_sf"/>
</dbReference>
<dbReference type="SUPFAM" id="SSF53098">
    <property type="entry name" value="Ribonuclease H-like"/>
    <property type="match status" value="1"/>
</dbReference>
<name>A0A0D0D905_9AGAM</name>
<evidence type="ECO:0000313" key="2">
    <source>
        <dbReference type="Proteomes" id="UP000054538"/>
    </source>
</evidence>
<dbReference type="HOGENOM" id="CLU_104896_2_0_1"/>
<organism evidence="1 2">
    <name type="scientific">Paxillus rubicundulus Ve08.2h10</name>
    <dbReference type="NCBI Taxonomy" id="930991"/>
    <lineage>
        <taxon>Eukaryota</taxon>
        <taxon>Fungi</taxon>
        <taxon>Dikarya</taxon>
        <taxon>Basidiomycota</taxon>
        <taxon>Agaricomycotina</taxon>
        <taxon>Agaricomycetes</taxon>
        <taxon>Agaricomycetidae</taxon>
        <taxon>Boletales</taxon>
        <taxon>Paxilineae</taxon>
        <taxon>Paxillaceae</taxon>
        <taxon>Paxillus</taxon>
    </lineage>
</organism>
<dbReference type="EMBL" id="KN827248">
    <property type="protein sequence ID" value="KIK76894.1"/>
    <property type="molecule type" value="Genomic_DNA"/>
</dbReference>
<reference evidence="1 2" key="1">
    <citation type="submission" date="2014-04" db="EMBL/GenBank/DDBJ databases">
        <authorList>
            <consortium name="DOE Joint Genome Institute"/>
            <person name="Kuo A."/>
            <person name="Kohler A."/>
            <person name="Jargeat P."/>
            <person name="Nagy L.G."/>
            <person name="Floudas D."/>
            <person name="Copeland A."/>
            <person name="Barry K.W."/>
            <person name="Cichocki N."/>
            <person name="Veneault-Fourrey C."/>
            <person name="LaButti K."/>
            <person name="Lindquist E.A."/>
            <person name="Lipzen A."/>
            <person name="Lundell T."/>
            <person name="Morin E."/>
            <person name="Murat C."/>
            <person name="Sun H."/>
            <person name="Tunlid A."/>
            <person name="Henrissat B."/>
            <person name="Grigoriev I.V."/>
            <person name="Hibbett D.S."/>
            <person name="Martin F."/>
            <person name="Nordberg H.P."/>
            <person name="Cantor M.N."/>
            <person name="Hua S.X."/>
        </authorList>
    </citation>
    <scope>NUCLEOTIDE SEQUENCE [LARGE SCALE GENOMIC DNA]</scope>
    <source>
        <strain evidence="1 2">Ve08.2h10</strain>
    </source>
</reference>
<dbReference type="InParanoid" id="A0A0D0D905"/>
<dbReference type="Proteomes" id="UP000054538">
    <property type="component" value="Unassembled WGS sequence"/>
</dbReference>
<feature type="non-terminal residue" evidence="1">
    <location>
        <position position="1"/>
    </location>
</feature>
<proteinExistence type="predicted"/>
<dbReference type="OrthoDB" id="3237158at2759"/>
<gene>
    <name evidence="1" type="ORF">PAXRUDRAFT_90536</name>
</gene>
<keyword evidence="2" id="KW-1185">Reference proteome</keyword>
<protein>
    <recommendedName>
        <fullName evidence="3">hAT-like transposase RNase-H fold domain-containing protein</fullName>
    </recommendedName>
</protein>
<feature type="non-terminal residue" evidence="1">
    <location>
        <position position="86"/>
    </location>
</feature>
<dbReference type="AlphaFoldDB" id="A0A0D0D905"/>
<evidence type="ECO:0008006" key="3">
    <source>
        <dbReference type="Google" id="ProtNLM"/>
    </source>
</evidence>